<dbReference type="InterPro" id="IPR023296">
    <property type="entry name" value="Glyco_hydro_beta-prop_sf"/>
</dbReference>
<comment type="caution">
    <text evidence="7">The sequence shown here is derived from an EMBL/GenBank/DDBJ whole genome shotgun (WGS) entry which is preliminary data.</text>
</comment>
<dbReference type="AlphaFoldDB" id="A0A6I2F8E3"/>
<dbReference type="GO" id="GO:0004553">
    <property type="term" value="F:hydrolase activity, hydrolyzing O-glycosyl compounds"/>
    <property type="evidence" value="ECO:0007669"/>
    <property type="project" value="InterPro"/>
</dbReference>
<feature type="active site" description="Proton acceptor" evidence="4">
    <location>
        <position position="41"/>
    </location>
</feature>
<evidence type="ECO:0000256" key="3">
    <source>
        <dbReference type="ARBA" id="ARBA00023295"/>
    </source>
</evidence>
<dbReference type="CDD" id="cd08999">
    <property type="entry name" value="GH43_ABN-like"/>
    <property type="match status" value="1"/>
</dbReference>
<keyword evidence="8" id="KW-1185">Reference proteome</keyword>
<evidence type="ECO:0000313" key="8">
    <source>
        <dbReference type="Proteomes" id="UP000431080"/>
    </source>
</evidence>
<reference evidence="7 8" key="1">
    <citation type="submission" date="2019-10" db="EMBL/GenBank/DDBJ databases">
        <authorList>
            <person name="Nie G."/>
            <person name="Ming H."/>
            <person name="Yi B."/>
        </authorList>
    </citation>
    <scope>NUCLEOTIDE SEQUENCE [LARGE SCALE GENOMIC DNA]</scope>
    <source>
        <strain evidence="7 8">CFH 90414</strain>
    </source>
</reference>
<comment type="similarity">
    <text evidence="1 6">Belongs to the glycosyl hydrolase 43 family.</text>
</comment>
<dbReference type="InterPro" id="IPR006710">
    <property type="entry name" value="Glyco_hydro_43"/>
</dbReference>
<feature type="active site" description="Proton donor" evidence="4">
    <location>
        <position position="214"/>
    </location>
</feature>
<gene>
    <name evidence="7" type="ORF">GE115_09265</name>
</gene>
<dbReference type="Proteomes" id="UP000431080">
    <property type="component" value="Unassembled WGS sequence"/>
</dbReference>
<evidence type="ECO:0000256" key="1">
    <source>
        <dbReference type="ARBA" id="ARBA00009865"/>
    </source>
</evidence>
<dbReference type="SUPFAM" id="SSF75005">
    <property type="entry name" value="Arabinanase/levansucrase/invertase"/>
    <property type="match status" value="1"/>
</dbReference>
<evidence type="ECO:0000256" key="4">
    <source>
        <dbReference type="PIRSR" id="PIRSR606710-1"/>
    </source>
</evidence>
<name>A0A6I2F8E3_9MICO</name>
<dbReference type="InterPro" id="IPR051795">
    <property type="entry name" value="Glycosyl_Hydrlase_43"/>
</dbReference>
<feature type="site" description="Important for catalytic activity, responsible for pKa modulation of the active site Glu and correct orientation of both the proton donor and substrate" evidence="5">
    <location>
        <position position="154"/>
    </location>
</feature>
<keyword evidence="2 6" id="KW-0378">Hydrolase</keyword>
<dbReference type="EMBL" id="WJIF01000004">
    <property type="protein sequence ID" value="MRG60057.1"/>
    <property type="molecule type" value="Genomic_DNA"/>
</dbReference>
<dbReference type="GO" id="GO:0005975">
    <property type="term" value="P:carbohydrate metabolic process"/>
    <property type="evidence" value="ECO:0007669"/>
    <property type="project" value="InterPro"/>
</dbReference>
<dbReference type="Gene3D" id="2.115.10.20">
    <property type="entry name" value="Glycosyl hydrolase domain, family 43"/>
    <property type="match status" value="1"/>
</dbReference>
<organism evidence="7 8">
    <name type="scientific">Agromyces agglutinans</name>
    <dbReference type="NCBI Taxonomy" id="2662258"/>
    <lineage>
        <taxon>Bacteria</taxon>
        <taxon>Bacillati</taxon>
        <taxon>Actinomycetota</taxon>
        <taxon>Actinomycetes</taxon>
        <taxon>Micrococcales</taxon>
        <taxon>Microbacteriaceae</taxon>
        <taxon>Agromyces</taxon>
    </lineage>
</organism>
<dbReference type="PANTHER" id="PTHR42812">
    <property type="entry name" value="BETA-XYLOSIDASE"/>
    <property type="match status" value="1"/>
</dbReference>
<evidence type="ECO:0000256" key="6">
    <source>
        <dbReference type="RuleBase" id="RU361187"/>
    </source>
</evidence>
<evidence type="ECO:0000313" key="7">
    <source>
        <dbReference type="EMBL" id="MRG60057.1"/>
    </source>
</evidence>
<protein>
    <submittedName>
        <fullName evidence="7">Family 43 glycosylhydrolase</fullName>
    </submittedName>
</protein>
<accession>A0A6I2F8E3</accession>
<sequence length="322" mass="34024">MALVACSGGATDDATGAATDASSGAASASSFTPVIDRDFPDPDVLATDDGYFLYATNDSTRNVQVARSADLVEWEVLDDDALPELPDWVIPGKTWAPEVTEVAPGEFVMYATTTNFSPTLQCLAVATADSPEGPFTVQGDGMLVCPEEEGGAIDAATFRDDDGSLHLLWKNDGNCCGLDTWLQTAPLSADGLSLTGPPVRLLKQDLAWEGDLIEAPTVVKRDGAYHLFYSANSYGDETYAVGHATAAALMGPWTKDPEPLLSTEATDGALVGPGGQDVVTDASGDDVFVFHAWDPDFLARQVYTLPLTWVGGVPRVETDRVP</sequence>
<evidence type="ECO:0000256" key="2">
    <source>
        <dbReference type="ARBA" id="ARBA00022801"/>
    </source>
</evidence>
<keyword evidence="3 6" id="KW-0326">Glycosidase</keyword>
<evidence type="ECO:0000256" key="5">
    <source>
        <dbReference type="PIRSR" id="PIRSR606710-2"/>
    </source>
</evidence>
<proteinExistence type="inferred from homology"/>
<dbReference type="PANTHER" id="PTHR42812:SF5">
    <property type="entry name" value="ENDO-ARABINASE"/>
    <property type="match status" value="1"/>
</dbReference>
<dbReference type="Pfam" id="PF04616">
    <property type="entry name" value="Glyco_hydro_43"/>
    <property type="match status" value="1"/>
</dbReference>